<gene>
    <name evidence="3" type="ORF">ENW83_02390</name>
</gene>
<sequence>MEVVSDMIVNVPNKWDVSRYGPGVVAEWYKKEGEPVKKGEILCLIMVSKIRVEVESPVDGKIKRIIAQKETEIKPGDPLVEIE</sequence>
<dbReference type="PANTHER" id="PTHR45266">
    <property type="entry name" value="OXALOACETATE DECARBOXYLASE ALPHA CHAIN"/>
    <property type="match status" value="1"/>
</dbReference>
<evidence type="ECO:0000313" key="3">
    <source>
        <dbReference type="EMBL" id="HGZ60041.1"/>
    </source>
</evidence>
<accession>A0A7J3SK77</accession>
<dbReference type="PROSITE" id="PS50968">
    <property type="entry name" value="BIOTINYL_LIPOYL"/>
    <property type="match status" value="1"/>
</dbReference>
<evidence type="ECO:0000256" key="1">
    <source>
        <dbReference type="ARBA" id="ARBA00023267"/>
    </source>
</evidence>
<dbReference type="InterPro" id="IPR000089">
    <property type="entry name" value="Biotin_lipoyl"/>
</dbReference>
<keyword evidence="1" id="KW-0092">Biotin</keyword>
<protein>
    <submittedName>
        <fullName evidence="3">Biotin attachment protein</fullName>
    </submittedName>
</protein>
<dbReference type="SUPFAM" id="SSF51230">
    <property type="entry name" value="Single hybrid motif"/>
    <property type="match status" value="1"/>
</dbReference>
<dbReference type="CDD" id="cd06849">
    <property type="entry name" value="lipoyl_domain"/>
    <property type="match status" value="1"/>
</dbReference>
<organism evidence="3">
    <name type="scientific">Fervidicoccus fontis</name>
    <dbReference type="NCBI Taxonomy" id="683846"/>
    <lineage>
        <taxon>Archaea</taxon>
        <taxon>Thermoproteota</taxon>
        <taxon>Thermoprotei</taxon>
        <taxon>Fervidicoccales</taxon>
        <taxon>Fervidicoccaceae</taxon>
        <taxon>Fervidicoccus</taxon>
    </lineage>
</organism>
<dbReference type="InterPro" id="IPR011053">
    <property type="entry name" value="Single_hybrid_motif"/>
</dbReference>
<dbReference type="Pfam" id="PF00364">
    <property type="entry name" value="Biotin_lipoyl"/>
    <property type="match status" value="1"/>
</dbReference>
<feature type="domain" description="Lipoyl-binding" evidence="2">
    <location>
        <begin position="6"/>
        <end position="83"/>
    </location>
</feature>
<dbReference type="EMBL" id="DTLS01000065">
    <property type="protein sequence ID" value="HGZ60041.1"/>
    <property type="molecule type" value="Genomic_DNA"/>
</dbReference>
<dbReference type="Gene3D" id="2.40.50.100">
    <property type="match status" value="1"/>
</dbReference>
<dbReference type="InterPro" id="IPR050709">
    <property type="entry name" value="Biotin_Carboxyl_Carrier/Decarb"/>
</dbReference>
<evidence type="ECO:0000259" key="2">
    <source>
        <dbReference type="PROSITE" id="PS50968"/>
    </source>
</evidence>
<dbReference type="AlphaFoldDB" id="A0A7J3SK77"/>
<name>A0A7J3SK77_9CREN</name>
<reference evidence="3" key="1">
    <citation type="journal article" date="2020" name="mSystems">
        <title>Genome- and Community-Level Interaction Insights into Carbon Utilization and Element Cycling Functions of Hydrothermarchaeota in Hydrothermal Sediment.</title>
        <authorList>
            <person name="Zhou Z."/>
            <person name="Liu Y."/>
            <person name="Xu W."/>
            <person name="Pan J."/>
            <person name="Luo Z.H."/>
            <person name="Li M."/>
        </authorList>
    </citation>
    <scope>NUCLEOTIDE SEQUENCE [LARGE SCALE GENOMIC DNA]</scope>
    <source>
        <strain evidence="3">SpSt-885</strain>
    </source>
</reference>
<dbReference type="PANTHER" id="PTHR45266:SF3">
    <property type="entry name" value="OXALOACETATE DECARBOXYLASE ALPHA CHAIN"/>
    <property type="match status" value="1"/>
</dbReference>
<proteinExistence type="predicted"/>
<comment type="caution">
    <text evidence="3">The sequence shown here is derived from an EMBL/GenBank/DDBJ whole genome shotgun (WGS) entry which is preliminary data.</text>
</comment>